<evidence type="ECO:0000313" key="4">
    <source>
        <dbReference type="Proteomes" id="UP000738325"/>
    </source>
</evidence>
<dbReference type="CDD" id="cd00167">
    <property type="entry name" value="SANT"/>
    <property type="match status" value="2"/>
</dbReference>
<keyword evidence="4" id="KW-1185">Reference proteome</keyword>
<dbReference type="InterPro" id="IPR001005">
    <property type="entry name" value="SANT/Myb"/>
</dbReference>
<evidence type="ECO:0000313" key="3">
    <source>
        <dbReference type="EMBL" id="KAG0320177.1"/>
    </source>
</evidence>
<dbReference type="Pfam" id="PF00249">
    <property type="entry name" value="Myb_DNA-binding"/>
    <property type="match status" value="1"/>
</dbReference>
<protein>
    <recommendedName>
        <fullName evidence="2">Myb-like domain-containing protein</fullName>
    </recommendedName>
</protein>
<dbReference type="InterPro" id="IPR050560">
    <property type="entry name" value="MYB_TF"/>
</dbReference>
<dbReference type="PROSITE" id="PS50090">
    <property type="entry name" value="MYB_LIKE"/>
    <property type="match status" value="3"/>
</dbReference>
<sequence>MEALVVKLRAENRTWDYIGMATGRSASVCSDRYYSRLDPALQNWTPAMFAKLDEMVQAGVQWISIARALNTTTVACQRQWRILGKGKFRARGVMAPSQTSTWIPQEMEAFWENWLQYGGSQWHRIATRMNGRTAIECRDALRPATMSALKEAPGWVRLEAYEFVTDLIRIARVRNQHALKQGAEAMVKSGVDVNGHIRGKKSAWTEEEHAALLNEVEKHGLFSDWTVIRKQVKPNCTDDEVEAEYYRLNGVGLKSGSSIQDSSNNDNNDGSSGSSDKSTGSKSMSVNDDKNNDDDDDDDDDEDDDAVDGAGDKRDFVWTQDETERLNLILMKYSTMPIWRQLALKHGVTPQDGDDTTLFEPLPSSFLGMPSKTLLSKKLSRRVHRPSADAGVESEEDHHLPPWTQERVRRLKKLMSQQQQQHRVSGQPVNWAWIADHIGPGFDENMCVAKWQTIPASRRKLSSSSSTFESEDGDEEAHRFWEESDMAKLESGILAFGRKWSMIQAHFLPARSTDSIRRKVSNLQRRRDMLVKECTAAAKKIRKKNRDLDVEAFVQDTIKDDPVYIATKRLEDLMDQYKKTGKVPHLRRTKQERDEAKASVEAAKAEKAAEAAGRAIASDVGGAQS</sequence>
<accession>A0A9P6RHC9</accession>
<dbReference type="EMBL" id="JAAAIP010000293">
    <property type="protein sequence ID" value="KAG0320177.1"/>
    <property type="molecule type" value="Genomic_DNA"/>
</dbReference>
<dbReference type="SUPFAM" id="SSF46689">
    <property type="entry name" value="Homeodomain-like"/>
    <property type="match status" value="3"/>
</dbReference>
<dbReference type="AlphaFoldDB" id="A0A9P6RHC9"/>
<feature type="compositionally biased region" description="Acidic residues" evidence="1">
    <location>
        <begin position="291"/>
        <end position="307"/>
    </location>
</feature>
<comment type="caution">
    <text evidence="3">The sequence shown here is derived from an EMBL/GenBank/DDBJ whole genome shotgun (WGS) entry which is preliminary data.</text>
</comment>
<name>A0A9P6RHC9_9FUNG</name>
<dbReference type="Proteomes" id="UP000738325">
    <property type="component" value="Unassembled WGS sequence"/>
</dbReference>
<feature type="domain" description="Myb-like" evidence="2">
    <location>
        <begin position="402"/>
        <end position="455"/>
    </location>
</feature>
<proteinExistence type="predicted"/>
<dbReference type="GO" id="GO:0005634">
    <property type="term" value="C:nucleus"/>
    <property type="evidence" value="ECO:0007669"/>
    <property type="project" value="TreeGrafter"/>
</dbReference>
<dbReference type="OrthoDB" id="2350934at2759"/>
<feature type="domain" description="Myb-like" evidence="2">
    <location>
        <begin position="196"/>
        <end position="249"/>
    </location>
</feature>
<organism evidence="3 4">
    <name type="scientific">Dissophora globulifera</name>
    <dbReference type="NCBI Taxonomy" id="979702"/>
    <lineage>
        <taxon>Eukaryota</taxon>
        <taxon>Fungi</taxon>
        <taxon>Fungi incertae sedis</taxon>
        <taxon>Mucoromycota</taxon>
        <taxon>Mortierellomycotina</taxon>
        <taxon>Mortierellomycetes</taxon>
        <taxon>Mortierellales</taxon>
        <taxon>Mortierellaceae</taxon>
        <taxon>Dissophora</taxon>
    </lineage>
</organism>
<dbReference type="GO" id="GO:0000981">
    <property type="term" value="F:DNA-binding transcription factor activity, RNA polymerase II-specific"/>
    <property type="evidence" value="ECO:0007669"/>
    <property type="project" value="TreeGrafter"/>
</dbReference>
<dbReference type="SMART" id="SM00717">
    <property type="entry name" value="SANT"/>
    <property type="match status" value="3"/>
</dbReference>
<reference evidence="3" key="1">
    <citation type="journal article" date="2020" name="Fungal Divers.">
        <title>Resolving the Mortierellaceae phylogeny through synthesis of multi-gene phylogenetics and phylogenomics.</title>
        <authorList>
            <person name="Vandepol N."/>
            <person name="Liber J."/>
            <person name="Desiro A."/>
            <person name="Na H."/>
            <person name="Kennedy M."/>
            <person name="Barry K."/>
            <person name="Grigoriev I.V."/>
            <person name="Miller A.N."/>
            <person name="O'Donnell K."/>
            <person name="Stajich J.E."/>
            <person name="Bonito G."/>
        </authorList>
    </citation>
    <scope>NUCLEOTIDE SEQUENCE</scope>
    <source>
        <strain evidence="3">REB-010B</strain>
    </source>
</reference>
<feature type="region of interest" description="Disordered" evidence="1">
    <location>
        <begin position="256"/>
        <end position="315"/>
    </location>
</feature>
<gene>
    <name evidence="3" type="ORF">BGZ99_004667</name>
</gene>
<dbReference type="InterPro" id="IPR009057">
    <property type="entry name" value="Homeodomain-like_sf"/>
</dbReference>
<dbReference type="PANTHER" id="PTHR45614">
    <property type="entry name" value="MYB PROTEIN-RELATED"/>
    <property type="match status" value="1"/>
</dbReference>
<feature type="domain" description="Myb-like" evidence="2">
    <location>
        <begin position="100"/>
        <end position="139"/>
    </location>
</feature>
<evidence type="ECO:0000256" key="1">
    <source>
        <dbReference type="SAM" id="MobiDB-lite"/>
    </source>
</evidence>
<dbReference type="Gene3D" id="1.10.10.60">
    <property type="entry name" value="Homeodomain-like"/>
    <property type="match status" value="2"/>
</dbReference>
<evidence type="ECO:0000259" key="2">
    <source>
        <dbReference type="PROSITE" id="PS50090"/>
    </source>
</evidence>
<feature type="compositionally biased region" description="Low complexity" evidence="1">
    <location>
        <begin position="256"/>
        <end position="285"/>
    </location>
</feature>
<dbReference type="GO" id="GO:0000978">
    <property type="term" value="F:RNA polymerase II cis-regulatory region sequence-specific DNA binding"/>
    <property type="evidence" value="ECO:0007669"/>
    <property type="project" value="TreeGrafter"/>
</dbReference>